<protein>
    <submittedName>
        <fullName evidence="3">InlB B-repeat-containing protein</fullName>
    </submittedName>
</protein>
<accession>A0A7L7KTP6</accession>
<dbReference type="Gene3D" id="2.60.40.4270">
    <property type="entry name" value="Listeria-Bacteroides repeat domain"/>
    <property type="match status" value="1"/>
</dbReference>
<feature type="chain" id="PRO_5036495884" evidence="2">
    <location>
        <begin position="23"/>
        <end position="168"/>
    </location>
</feature>
<organism evidence="3 4">
    <name type="scientific">Candidatus Xianfuyuplasma coldseepsis</name>
    <dbReference type="NCBI Taxonomy" id="2782163"/>
    <lineage>
        <taxon>Bacteria</taxon>
        <taxon>Bacillati</taxon>
        <taxon>Mycoplasmatota</taxon>
        <taxon>Mollicutes</taxon>
        <taxon>Candidatus Izemoplasmatales</taxon>
        <taxon>Candidatus Izemoplasmataceae</taxon>
        <taxon>Candidatus Xianfuyuplasma</taxon>
    </lineage>
</organism>
<keyword evidence="4" id="KW-1185">Reference proteome</keyword>
<evidence type="ECO:0000313" key="4">
    <source>
        <dbReference type="Proteomes" id="UP000514720"/>
    </source>
</evidence>
<evidence type="ECO:0000256" key="1">
    <source>
        <dbReference type="ARBA" id="ARBA00004196"/>
    </source>
</evidence>
<dbReference type="InterPro" id="IPR042229">
    <property type="entry name" value="Listeria/Bacterioides_rpt_sf"/>
</dbReference>
<dbReference type="Proteomes" id="UP000514720">
    <property type="component" value="Chromosome"/>
</dbReference>
<name>A0A7L7KTP6_9MOLU</name>
<dbReference type="PROSITE" id="PS51257">
    <property type="entry name" value="PROKAR_LIPOPROTEIN"/>
    <property type="match status" value="1"/>
</dbReference>
<dbReference type="NCBIfam" id="TIGR02543">
    <property type="entry name" value="List_Bact_rpt"/>
    <property type="match status" value="1"/>
</dbReference>
<sequence length="168" mass="19854">MKKFMLIIVSSMVLFLASCVPSGTFYTVTFDSKGGSEVAAIEVEEGELPEIPKDPYRIGYTFDRWYVDEDYTTRFNFFDRMEDNVTVYAKWNVNKYFIRFYDDRNNLLKFYVVEYGQDLSFVTYPIPPERNELKFASWTEQVPDIMPASDLGIYATYMEEDHLDLSYR</sequence>
<comment type="subcellular location">
    <subcellularLocation>
        <location evidence="1">Cell envelope</location>
    </subcellularLocation>
</comment>
<dbReference type="InterPro" id="IPR013378">
    <property type="entry name" value="InlB-like_B-rpt"/>
</dbReference>
<dbReference type="RefSeq" id="WP_258876934.1">
    <property type="nucleotide sequence ID" value="NZ_CP048914.1"/>
</dbReference>
<dbReference type="GO" id="GO:0030313">
    <property type="term" value="C:cell envelope"/>
    <property type="evidence" value="ECO:0007669"/>
    <property type="project" value="UniProtKB-SubCell"/>
</dbReference>
<dbReference type="Pfam" id="PF09479">
    <property type="entry name" value="Flg_new"/>
    <property type="match status" value="1"/>
</dbReference>
<keyword evidence="2" id="KW-0732">Signal</keyword>
<dbReference type="AlphaFoldDB" id="A0A7L7KTP6"/>
<dbReference type="KEGG" id="xcl:G4Z02_05160"/>
<evidence type="ECO:0000313" key="3">
    <source>
        <dbReference type="EMBL" id="QMS85158.1"/>
    </source>
</evidence>
<gene>
    <name evidence="3" type="ORF">G4Z02_05160</name>
</gene>
<dbReference type="EMBL" id="CP048914">
    <property type="protein sequence ID" value="QMS85158.1"/>
    <property type="molecule type" value="Genomic_DNA"/>
</dbReference>
<evidence type="ECO:0000256" key="2">
    <source>
        <dbReference type="SAM" id="SignalP"/>
    </source>
</evidence>
<reference evidence="3 4" key="1">
    <citation type="submission" date="2020-02" db="EMBL/GenBank/DDBJ databases">
        <authorList>
            <person name="Zheng R.K."/>
            <person name="Sun C.M."/>
        </authorList>
    </citation>
    <scope>NUCLEOTIDE SEQUENCE [LARGE SCALE GENOMIC DNA]</scope>
    <source>
        <strain evidence="4">zrk13</strain>
    </source>
</reference>
<feature type="signal peptide" evidence="2">
    <location>
        <begin position="1"/>
        <end position="22"/>
    </location>
</feature>
<proteinExistence type="predicted"/>